<dbReference type="EMBL" id="KN840584">
    <property type="protein sequence ID" value="KIP04161.1"/>
    <property type="molecule type" value="Genomic_DNA"/>
</dbReference>
<dbReference type="OrthoDB" id="2611327at2759"/>
<protein>
    <recommendedName>
        <fullName evidence="1">DUF8206 domain-containing protein</fullName>
    </recommendedName>
</protein>
<dbReference type="PROSITE" id="PS00675">
    <property type="entry name" value="SIGMA54_INTERACT_1"/>
    <property type="match status" value="1"/>
</dbReference>
<reference evidence="2 3" key="1">
    <citation type="journal article" date="2014" name="PLoS Genet.">
        <title>Analysis of the Phlebiopsis gigantea genome, transcriptome and secretome provides insight into its pioneer colonization strategies of wood.</title>
        <authorList>
            <person name="Hori C."/>
            <person name="Ishida T."/>
            <person name="Igarashi K."/>
            <person name="Samejima M."/>
            <person name="Suzuki H."/>
            <person name="Master E."/>
            <person name="Ferreira P."/>
            <person name="Ruiz-Duenas F.J."/>
            <person name="Held B."/>
            <person name="Canessa P."/>
            <person name="Larrondo L.F."/>
            <person name="Schmoll M."/>
            <person name="Druzhinina I.S."/>
            <person name="Kubicek C.P."/>
            <person name="Gaskell J.A."/>
            <person name="Kersten P."/>
            <person name="St John F."/>
            <person name="Glasner J."/>
            <person name="Sabat G."/>
            <person name="Splinter BonDurant S."/>
            <person name="Syed K."/>
            <person name="Yadav J."/>
            <person name="Mgbeahuruike A.C."/>
            <person name="Kovalchuk A."/>
            <person name="Asiegbu F.O."/>
            <person name="Lackner G."/>
            <person name="Hoffmeister D."/>
            <person name="Rencoret J."/>
            <person name="Gutierrez A."/>
            <person name="Sun H."/>
            <person name="Lindquist E."/>
            <person name="Barry K."/>
            <person name="Riley R."/>
            <person name="Grigoriev I.V."/>
            <person name="Henrissat B."/>
            <person name="Kues U."/>
            <person name="Berka R.M."/>
            <person name="Martinez A.T."/>
            <person name="Covert S.F."/>
            <person name="Blanchette R.A."/>
            <person name="Cullen D."/>
        </authorList>
    </citation>
    <scope>NUCLEOTIDE SEQUENCE [LARGE SCALE GENOMIC DNA]</scope>
    <source>
        <strain evidence="2 3">11061_1 CR5-6</strain>
    </source>
</reference>
<evidence type="ECO:0000313" key="2">
    <source>
        <dbReference type="EMBL" id="KIP04161.1"/>
    </source>
</evidence>
<name>A0A0C3RTQ7_PHLG1</name>
<proteinExistence type="predicted"/>
<sequence>PFLSDVESLRKGFIKTTKGHQEFTVLLVGETGTGKTAFLSFLSNVLSGNGLGHYVDKENKGNEAGGGQRQSQTNAALLYEFPSQNNVLIRILDTPGFADTRGLTQDELHTQSIAETIRDSITNVHAILILTNGTVARFGATTDYVLATLMSMFPRTLVNNIGILFTNVASSLKVNFEYDSIPKVIPRDSLNLFYVDNPLALLKHYQDRRREKRPRKEMQKMRKDVEDAEEAALDMLVDFFDWLDSVKPQPTNDIVSLYYQTQEIETKIENILSRRKTISQEQRRLVDIRTKISRAKNVYCHSNCHIECGLDFTNDSRKLIGCSAMNGQTCKECGHSYLSHSHFSVLWQEEVYGTETFTDEETKRQFDNATTNADRKRVMRETVERKLAGIQEDISNATEGVSALVEGYASLSLSGSFTSHIHTTIKLLNVNLETLRHNASPPTTIEQMEQSIAALHDKLAVLEAAA</sequence>
<evidence type="ECO:0000313" key="3">
    <source>
        <dbReference type="Proteomes" id="UP000053257"/>
    </source>
</evidence>
<accession>A0A0C3RTQ7</accession>
<dbReference type="InterPro" id="IPR025662">
    <property type="entry name" value="Sigma_54_int_dom_ATP-bd_1"/>
</dbReference>
<dbReference type="STRING" id="745531.A0A0C3RTQ7"/>
<gene>
    <name evidence="2" type="ORF">PHLGIDRAFT_57496</name>
</gene>
<dbReference type="Proteomes" id="UP000053257">
    <property type="component" value="Unassembled WGS sequence"/>
</dbReference>
<keyword evidence="3" id="KW-1185">Reference proteome</keyword>
<dbReference type="SUPFAM" id="SSF52540">
    <property type="entry name" value="P-loop containing nucleoside triphosphate hydrolases"/>
    <property type="match status" value="1"/>
</dbReference>
<evidence type="ECO:0000259" key="1">
    <source>
        <dbReference type="Pfam" id="PF26633"/>
    </source>
</evidence>
<dbReference type="PANTHER" id="PTHR32046">
    <property type="entry name" value="G DOMAIN-CONTAINING PROTEIN"/>
    <property type="match status" value="1"/>
</dbReference>
<dbReference type="InterPro" id="IPR027417">
    <property type="entry name" value="P-loop_NTPase"/>
</dbReference>
<dbReference type="Pfam" id="PF26633">
    <property type="entry name" value="DUF8206"/>
    <property type="match status" value="1"/>
</dbReference>
<feature type="non-terminal residue" evidence="2">
    <location>
        <position position="466"/>
    </location>
</feature>
<dbReference type="Gene3D" id="3.40.50.300">
    <property type="entry name" value="P-loop containing nucleotide triphosphate hydrolases"/>
    <property type="match status" value="1"/>
</dbReference>
<feature type="non-terminal residue" evidence="2">
    <location>
        <position position="1"/>
    </location>
</feature>
<dbReference type="HOGENOM" id="CLU_020040_1_0_1"/>
<dbReference type="AlphaFoldDB" id="A0A0C3RTQ7"/>
<feature type="domain" description="DUF8206" evidence="1">
    <location>
        <begin position="297"/>
        <end position="344"/>
    </location>
</feature>
<organism evidence="2 3">
    <name type="scientific">Phlebiopsis gigantea (strain 11061_1 CR5-6)</name>
    <name type="common">White-rot fungus</name>
    <name type="synonym">Peniophora gigantea</name>
    <dbReference type="NCBI Taxonomy" id="745531"/>
    <lineage>
        <taxon>Eukaryota</taxon>
        <taxon>Fungi</taxon>
        <taxon>Dikarya</taxon>
        <taxon>Basidiomycota</taxon>
        <taxon>Agaricomycotina</taxon>
        <taxon>Agaricomycetes</taxon>
        <taxon>Polyporales</taxon>
        <taxon>Phanerochaetaceae</taxon>
        <taxon>Phlebiopsis</taxon>
    </lineage>
</organism>
<dbReference type="InterPro" id="IPR058519">
    <property type="entry name" value="DUF8206"/>
</dbReference>